<accession>A0ABX7VRN4</accession>
<feature type="region of interest" description="Disordered" evidence="1">
    <location>
        <begin position="1"/>
        <end position="29"/>
    </location>
</feature>
<keyword evidence="3" id="KW-0489">Methyltransferase</keyword>
<dbReference type="SUPFAM" id="SSF53335">
    <property type="entry name" value="S-adenosyl-L-methionine-dependent methyltransferases"/>
    <property type="match status" value="1"/>
</dbReference>
<name>A0ABX7VRN4_9BACI</name>
<feature type="domain" description="Methyltransferase" evidence="2">
    <location>
        <begin position="44"/>
        <end position="158"/>
    </location>
</feature>
<organism evidence="3 4">
    <name type="scientific">Sediminibacillus dalangtanensis</name>
    <dbReference type="NCBI Taxonomy" id="2729421"/>
    <lineage>
        <taxon>Bacteria</taxon>
        <taxon>Bacillati</taxon>
        <taxon>Bacillota</taxon>
        <taxon>Bacilli</taxon>
        <taxon>Bacillales</taxon>
        <taxon>Bacillaceae</taxon>
        <taxon>Sediminibacillus</taxon>
    </lineage>
</organism>
<reference evidence="3 4" key="1">
    <citation type="submission" date="2019-12" db="EMBL/GenBank/DDBJ databases">
        <title>The whole genome sequencing of a strain isolated from a Mars analog, Dalangtan Playa.</title>
        <authorList>
            <person name="Huang T."/>
        </authorList>
    </citation>
    <scope>NUCLEOTIDE SEQUENCE [LARGE SCALE GENOMIC DNA]</scope>
    <source>
        <strain evidence="3 4">DP4-553-S</strain>
    </source>
</reference>
<dbReference type="GO" id="GO:0032259">
    <property type="term" value="P:methylation"/>
    <property type="evidence" value="ECO:0007669"/>
    <property type="project" value="UniProtKB-KW"/>
</dbReference>
<evidence type="ECO:0000313" key="3">
    <source>
        <dbReference type="EMBL" id="QTM98225.1"/>
    </source>
</evidence>
<sequence>MEKQKNGNESRKKERLARKMEFLDNPDKRGDIPPEQLLSMIAVKQGDTFLDLGAGTGYLTIPAAKASGGMVYALDVDSDMLEVIESKAKKHNLMNVRTLKGNIDDLPLPGDSVDIAIASLVLHEVDSLSHSLQQIRQVIKPEGYFVCVELEKQEEDGHHPRIAHEDMEQEMIKEGFRVIKKLKPTDKVYILLAQK</sequence>
<evidence type="ECO:0000256" key="1">
    <source>
        <dbReference type="SAM" id="MobiDB-lite"/>
    </source>
</evidence>
<dbReference type="RefSeq" id="WP_209366846.1">
    <property type="nucleotide sequence ID" value="NZ_CP046956.1"/>
</dbReference>
<dbReference type="PANTHER" id="PTHR43591">
    <property type="entry name" value="METHYLTRANSFERASE"/>
    <property type="match status" value="1"/>
</dbReference>
<dbReference type="PANTHER" id="PTHR43591:SF24">
    <property type="entry name" value="2-METHOXY-6-POLYPRENYL-1,4-BENZOQUINOL METHYLASE, MITOCHONDRIAL"/>
    <property type="match status" value="1"/>
</dbReference>
<dbReference type="CDD" id="cd02440">
    <property type="entry name" value="AdoMet_MTases"/>
    <property type="match status" value="1"/>
</dbReference>
<dbReference type="EMBL" id="CP046956">
    <property type="protein sequence ID" value="QTM98225.1"/>
    <property type="molecule type" value="Genomic_DNA"/>
</dbReference>
<evidence type="ECO:0000313" key="4">
    <source>
        <dbReference type="Proteomes" id="UP000665043"/>
    </source>
</evidence>
<dbReference type="InterPro" id="IPR025714">
    <property type="entry name" value="Methyltranfer_dom"/>
</dbReference>
<dbReference type="Pfam" id="PF13847">
    <property type="entry name" value="Methyltransf_31"/>
    <property type="match status" value="1"/>
</dbReference>
<keyword evidence="3" id="KW-0808">Transferase</keyword>
<proteinExistence type="predicted"/>
<keyword evidence="4" id="KW-1185">Reference proteome</keyword>
<protein>
    <submittedName>
        <fullName evidence="3">Methyltransferase domain-containing protein</fullName>
    </submittedName>
</protein>
<dbReference type="Gene3D" id="3.40.50.150">
    <property type="entry name" value="Vaccinia Virus protein VP39"/>
    <property type="match status" value="1"/>
</dbReference>
<evidence type="ECO:0000259" key="2">
    <source>
        <dbReference type="Pfam" id="PF13847"/>
    </source>
</evidence>
<dbReference type="GO" id="GO:0008168">
    <property type="term" value="F:methyltransferase activity"/>
    <property type="evidence" value="ECO:0007669"/>
    <property type="project" value="UniProtKB-KW"/>
</dbReference>
<dbReference type="Proteomes" id="UP000665043">
    <property type="component" value="Chromosome"/>
</dbReference>
<dbReference type="InterPro" id="IPR029063">
    <property type="entry name" value="SAM-dependent_MTases_sf"/>
</dbReference>
<gene>
    <name evidence="3" type="ORF">ERJ70_02185</name>
</gene>